<dbReference type="AlphaFoldDB" id="A0A9Q8L7F3"/>
<dbReference type="KEGG" id="ffu:CLAFUR5_01281"/>
<protein>
    <recommendedName>
        <fullName evidence="1">Glutaredoxin-like protein</fullName>
    </recommendedName>
</protein>
<dbReference type="Gene3D" id="3.40.30.10">
    <property type="entry name" value="Glutaredoxin"/>
    <property type="match status" value="1"/>
</dbReference>
<evidence type="ECO:0000313" key="2">
    <source>
        <dbReference type="EMBL" id="UJO12161.1"/>
    </source>
</evidence>
<dbReference type="InterPro" id="IPR052565">
    <property type="entry name" value="Glutaredoxin-like_YDR286C"/>
</dbReference>
<keyword evidence="3" id="KW-1185">Reference proteome</keyword>
<reference evidence="2" key="2">
    <citation type="journal article" date="2022" name="Microb. Genom.">
        <title>A chromosome-scale genome assembly of the tomato pathogen Cladosporium fulvum reveals a compartmentalized genome architecture and the presence of a dispensable chromosome.</title>
        <authorList>
            <person name="Zaccaron A.Z."/>
            <person name="Chen L.H."/>
            <person name="Samaras A."/>
            <person name="Stergiopoulos I."/>
        </authorList>
    </citation>
    <scope>NUCLEOTIDE SEQUENCE</scope>
    <source>
        <strain evidence="2">Race5_Kim</strain>
    </source>
</reference>
<dbReference type="PANTHER" id="PTHR33558">
    <property type="entry name" value="GLUTAREDOXIN-LIKE PROTEIN C5ORF63 HOMOLOG"/>
    <property type="match status" value="1"/>
</dbReference>
<dbReference type="RefSeq" id="XP_047756527.1">
    <property type="nucleotide sequence ID" value="XM_047900429.1"/>
</dbReference>
<dbReference type="InterPro" id="IPR036249">
    <property type="entry name" value="Thioredoxin-like_sf"/>
</dbReference>
<dbReference type="OrthoDB" id="429967at2759"/>
<dbReference type="InterPro" id="IPR008554">
    <property type="entry name" value="Glutaredoxin-like"/>
</dbReference>
<keyword evidence="1" id="KW-0249">Electron transport</keyword>
<reference evidence="2" key="1">
    <citation type="submission" date="2021-12" db="EMBL/GenBank/DDBJ databases">
        <authorList>
            <person name="Zaccaron A."/>
            <person name="Stergiopoulos I."/>
        </authorList>
    </citation>
    <scope>NUCLEOTIDE SEQUENCE</scope>
    <source>
        <strain evidence="2">Race5_Kim</strain>
    </source>
</reference>
<dbReference type="EMBL" id="CP090163">
    <property type="protein sequence ID" value="UJO12161.1"/>
    <property type="molecule type" value="Genomic_DNA"/>
</dbReference>
<evidence type="ECO:0000256" key="1">
    <source>
        <dbReference type="RuleBase" id="RU363082"/>
    </source>
</evidence>
<dbReference type="PANTHER" id="PTHR33558:SF1">
    <property type="entry name" value="GLUTAREDOXIN-LIKE PROTEIN C5ORF63 HOMOLOG"/>
    <property type="match status" value="1"/>
</dbReference>
<gene>
    <name evidence="2" type="ORF">CLAFUR5_01281</name>
</gene>
<sequence length="116" mass="13599">MRRHIVFNMHSTLRLMQHSLRLTLFTHDRCSLCDSVKGVMSKVWDRRHFEYKEVDILAPENKQWMSLYELEIPVVHVDRTAMLASSNGETTAAARKLKHRFAAGELEKVMDEVERS</sequence>
<keyword evidence="1" id="KW-0813">Transport</keyword>
<proteinExistence type="inferred from homology"/>
<name>A0A9Q8L7F3_PASFU</name>
<comment type="similarity">
    <text evidence="1">Belongs to the glutaredoxin family.</text>
</comment>
<accession>A0A9Q8L7F3</accession>
<dbReference type="Pfam" id="PF05768">
    <property type="entry name" value="Glrx-like"/>
    <property type="match status" value="1"/>
</dbReference>
<organism evidence="2 3">
    <name type="scientific">Passalora fulva</name>
    <name type="common">Tomato leaf mold</name>
    <name type="synonym">Cladosporium fulvum</name>
    <dbReference type="NCBI Taxonomy" id="5499"/>
    <lineage>
        <taxon>Eukaryota</taxon>
        <taxon>Fungi</taxon>
        <taxon>Dikarya</taxon>
        <taxon>Ascomycota</taxon>
        <taxon>Pezizomycotina</taxon>
        <taxon>Dothideomycetes</taxon>
        <taxon>Dothideomycetidae</taxon>
        <taxon>Mycosphaerellales</taxon>
        <taxon>Mycosphaerellaceae</taxon>
        <taxon>Fulvia</taxon>
    </lineage>
</organism>
<dbReference type="GeneID" id="71981159"/>
<dbReference type="SUPFAM" id="SSF52833">
    <property type="entry name" value="Thioredoxin-like"/>
    <property type="match status" value="1"/>
</dbReference>
<evidence type="ECO:0000313" key="3">
    <source>
        <dbReference type="Proteomes" id="UP000756132"/>
    </source>
</evidence>
<dbReference type="Proteomes" id="UP000756132">
    <property type="component" value="Chromosome 1"/>
</dbReference>